<evidence type="ECO:0000313" key="3">
    <source>
        <dbReference type="Proteomes" id="UP001595908"/>
    </source>
</evidence>
<feature type="domain" description="VOC" evidence="1">
    <location>
        <begin position="138"/>
        <end position="250"/>
    </location>
</feature>
<gene>
    <name evidence="2" type="ORF">ACFPL4_13210</name>
</gene>
<name>A0ABV9V7U3_STRAZ</name>
<dbReference type="RefSeq" id="WP_033302793.1">
    <property type="nucleotide sequence ID" value="NZ_JBHSJE010000003.1"/>
</dbReference>
<dbReference type="Gene3D" id="3.10.180.10">
    <property type="entry name" value="2,3-Dihydroxybiphenyl 1,2-Dioxygenase, domain 1"/>
    <property type="match status" value="2"/>
</dbReference>
<sequence>MELTKPVAGGPCWVELSTPDVRTAQAFYAGLFGWRSETDPRPEAGGYTTARVGEDAVAAFTPLHRPEQHPSWTVSFATDDADVSADAVRSAGGTVLMGPTDVFDHGRFAVATDPSGAVFSLWQARAFPGAGRFNEPGTLGWTELRTPDPQAALAFYPAVFGWTVDVSAHFTHWGVGGADFGGMKEQDDDEQADVPPHWLPYFTVPDTETTAARALTAGGEPLSPPTRVPGGPWVATLRDAQGARFGLLTP</sequence>
<dbReference type="InterPro" id="IPR029068">
    <property type="entry name" value="Glyas_Bleomycin-R_OHBP_Dase"/>
</dbReference>
<accession>A0ABV9V7U3</accession>
<dbReference type="InterPro" id="IPR037523">
    <property type="entry name" value="VOC_core"/>
</dbReference>
<dbReference type="Pfam" id="PF00903">
    <property type="entry name" value="Glyoxalase"/>
    <property type="match status" value="2"/>
</dbReference>
<dbReference type="SUPFAM" id="SSF54593">
    <property type="entry name" value="Glyoxalase/Bleomycin resistance protein/Dihydroxybiphenyl dioxygenase"/>
    <property type="match status" value="2"/>
</dbReference>
<dbReference type="InterPro" id="IPR052164">
    <property type="entry name" value="Anthracycline_SecMetBiosynth"/>
</dbReference>
<feature type="domain" description="VOC" evidence="1">
    <location>
        <begin position="10"/>
        <end position="124"/>
    </location>
</feature>
<dbReference type="PANTHER" id="PTHR33993:SF14">
    <property type="entry name" value="GB|AAF24581.1"/>
    <property type="match status" value="1"/>
</dbReference>
<dbReference type="PROSITE" id="PS51819">
    <property type="entry name" value="VOC"/>
    <property type="match status" value="2"/>
</dbReference>
<proteinExistence type="predicted"/>
<comment type="caution">
    <text evidence="2">The sequence shown here is derived from an EMBL/GenBank/DDBJ whole genome shotgun (WGS) entry which is preliminary data.</text>
</comment>
<dbReference type="Proteomes" id="UP001595908">
    <property type="component" value="Unassembled WGS sequence"/>
</dbReference>
<reference evidence="3" key="1">
    <citation type="journal article" date="2019" name="Int. J. Syst. Evol. Microbiol.">
        <title>The Global Catalogue of Microorganisms (GCM) 10K type strain sequencing project: providing services to taxonomists for standard genome sequencing and annotation.</title>
        <authorList>
            <consortium name="The Broad Institute Genomics Platform"/>
            <consortium name="The Broad Institute Genome Sequencing Center for Infectious Disease"/>
            <person name="Wu L."/>
            <person name="Ma J."/>
        </authorList>
    </citation>
    <scope>NUCLEOTIDE SEQUENCE [LARGE SCALE GENOMIC DNA]</scope>
    <source>
        <strain evidence="3">ICMP 257</strain>
    </source>
</reference>
<dbReference type="GeneID" id="31235168"/>
<protein>
    <submittedName>
        <fullName evidence="2">VOC family protein</fullName>
    </submittedName>
</protein>
<dbReference type="CDD" id="cd07247">
    <property type="entry name" value="SgaA_N_like"/>
    <property type="match status" value="2"/>
</dbReference>
<keyword evidence="3" id="KW-1185">Reference proteome</keyword>
<dbReference type="PANTHER" id="PTHR33993">
    <property type="entry name" value="GLYOXALASE-RELATED"/>
    <property type="match status" value="1"/>
</dbReference>
<dbReference type="EMBL" id="JBHSJE010000003">
    <property type="protein sequence ID" value="MFC4979318.1"/>
    <property type="molecule type" value="Genomic_DNA"/>
</dbReference>
<evidence type="ECO:0000313" key="2">
    <source>
        <dbReference type="EMBL" id="MFC4979318.1"/>
    </source>
</evidence>
<dbReference type="InterPro" id="IPR004360">
    <property type="entry name" value="Glyas_Fos-R_dOase_dom"/>
</dbReference>
<organism evidence="2 3">
    <name type="scientific">Streptomyces atroolivaceus</name>
    <dbReference type="NCBI Taxonomy" id="66869"/>
    <lineage>
        <taxon>Bacteria</taxon>
        <taxon>Bacillati</taxon>
        <taxon>Actinomycetota</taxon>
        <taxon>Actinomycetes</taxon>
        <taxon>Kitasatosporales</taxon>
        <taxon>Streptomycetaceae</taxon>
        <taxon>Streptomyces</taxon>
    </lineage>
</organism>
<evidence type="ECO:0000259" key="1">
    <source>
        <dbReference type="PROSITE" id="PS51819"/>
    </source>
</evidence>